<accession>A0ABU6MKU4</accession>
<protein>
    <recommendedName>
        <fullName evidence="4">DUF4129 domain-containing protein</fullName>
    </recommendedName>
</protein>
<gene>
    <name evidence="2" type="ORF">P4T90_14565</name>
</gene>
<feature type="transmembrane region" description="Helical" evidence="1">
    <location>
        <begin position="186"/>
        <end position="209"/>
    </location>
</feature>
<dbReference type="EMBL" id="JARMAB010000021">
    <property type="protein sequence ID" value="MED1204268.1"/>
    <property type="molecule type" value="Genomic_DNA"/>
</dbReference>
<evidence type="ECO:0008006" key="4">
    <source>
        <dbReference type="Google" id="ProtNLM"/>
    </source>
</evidence>
<feature type="transmembrane region" description="Helical" evidence="1">
    <location>
        <begin position="128"/>
        <end position="147"/>
    </location>
</feature>
<evidence type="ECO:0000256" key="1">
    <source>
        <dbReference type="SAM" id="Phobius"/>
    </source>
</evidence>
<keyword evidence="1" id="KW-0472">Membrane</keyword>
<feature type="transmembrane region" description="Helical" evidence="1">
    <location>
        <begin position="46"/>
        <end position="68"/>
    </location>
</feature>
<feature type="transmembrane region" description="Helical" evidence="1">
    <location>
        <begin position="75"/>
        <end position="108"/>
    </location>
</feature>
<dbReference type="RefSeq" id="WP_066264955.1">
    <property type="nucleotide sequence ID" value="NZ_JARMAB010000021.1"/>
</dbReference>
<name>A0ABU6MKU4_9BACI</name>
<evidence type="ECO:0000313" key="2">
    <source>
        <dbReference type="EMBL" id="MED1204268.1"/>
    </source>
</evidence>
<feature type="transmembrane region" description="Helical" evidence="1">
    <location>
        <begin position="274"/>
        <end position="292"/>
    </location>
</feature>
<dbReference type="Proteomes" id="UP001341444">
    <property type="component" value="Unassembled WGS sequence"/>
</dbReference>
<proteinExistence type="predicted"/>
<evidence type="ECO:0000313" key="3">
    <source>
        <dbReference type="Proteomes" id="UP001341444"/>
    </source>
</evidence>
<keyword evidence="3" id="KW-1185">Reference proteome</keyword>
<keyword evidence="1" id="KW-0812">Transmembrane</keyword>
<feature type="transmembrane region" description="Helical" evidence="1">
    <location>
        <begin position="216"/>
        <end position="239"/>
    </location>
</feature>
<organism evidence="2 3">
    <name type="scientific">Heyndrickxia acidicola</name>
    <dbReference type="NCBI Taxonomy" id="209389"/>
    <lineage>
        <taxon>Bacteria</taxon>
        <taxon>Bacillati</taxon>
        <taxon>Bacillota</taxon>
        <taxon>Bacilli</taxon>
        <taxon>Bacillales</taxon>
        <taxon>Bacillaceae</taxon>
        <taxon>Heyndrickxia</taxon>
    </lineage>
</organism>
<comment type="caution">
    <text evidence="2">The sequence shown here is derived from an EMBL/GenBank/DDBJ whole genome shotgun (WGS) entry which is preliminary data.</text>
</comment>
<reference evidence="2 3" key="1">
    <citation type="submission" date="2023-03" db="EMBL/GenBank/DDBJ databases">
        <title>Bacillus Genome Sequencing.</title>
        <authorList>
            <person name="Dunlap C."/>
        </authorList>
    </citation>
    <scope>NUCLEOTIDE SEQUENCE [LARGE SCALE GENOMIC DNA]</scope>
    <source>
        <strain evidence="2 3">B-23453</strain>
    </source>
</reference>
<feature type="transmembrane region" description="Helical" evidence="1">
    <location>
        <begin position="154"/>
        <end position="174"/>
    </location>
</feature>
<sequence length="418" mass="48392">MVEMNKLNRRSFLVFVLELNRRIMMDWTVFLLCLNVINPLTSTKPIWPFIIVPVISIGFPLFVTRFIAGLKIKPALFILSFLICVVQGIAFSWPLWLSICTALFIQWRLHANLRENLLEDDESESKKILTAFILIFVNYAAGMISRVNIGLDPLLLVVFQLFLYTFGSFIRKYFENGPIEKRHVMYVTGFLVIIPVGCASLITAAAFIIRFPFEKIFTFLLYQFLYMIGPLLTILVHFFSPGTNKIFGKKEVLASRSIKKSIVPDKIPVHHYEIIGIICVGIVIGLIILLFIKMRKWQIYDKGSLNTAFFSVTNSPQKDRDDEGVQLDSGYTKASNQIRKQMRSLEKFARKKGLERKAEENVEEWLNRIGVEWNDNWLRVYEMARYGAYGETKTAAAEFSNELKFIYRQMKGKQLEKK</sequence>
<keyword evidence="1" id="KW-1133">Transmembrane helix</keyword>